<dbReference type="Pfam" id="PF05768">
    <property type="entry name" value="Glrx-like"/>
    <property type="match status" value="1"/>
</dbReference>
<dbReference type="InterPro" id="IPR008554">
    <property type="entry name" value="Glutaredoxin-like"/>
</dbReference>
<dbReference type="EMBL" id="CP069486">
    <property type="protein sequence ID" value="QRO85470.1"/>
    <property type="molecule type" value="Genomic_DNA"/>
</dbReference>
<dbReference type="OrthoDB" id="32865at2"/>
<proteinExistence type="predicted"/>
<accession>A0A2T4PW44</accession>
<reference evidence="1" key="2">
    <citation type="submission" date="2018-03" db="EMBL/GenBank/DDBJ databases">
        <authorList>
            <person name="Keele B.F."/>
        </authorList>
    </citation>
    <scope>NUCLEOTIDE SEQUENCE</scope>
    <source>
        <strain evidence="1">SNUC 2204</strain>
    </source>
</reference>
<dbReference type="AlphaFoldDB" id="A0A2T4PW44"/>
<dbReference type="Gene3D" id="3.40.30.10">
    <property type="entry name" value="Glutaredoxin"/>
    <property type="match status" value="1"/>
</dbReference>
<reference evidence="2 4" key="3">
    <citation type="submission" date="2021-02" db="EMBL/GenBank/DDBJ databases">
        <title>FDA dAtabase for Regulatory Grade micrObial Sequences (FDA-ARGOS): Supporting development and validation of Infectious Disease Dx tests.</title>
        <authorList>
            <person name="Sproer C."/>
            <person name="Gronow S."/>
            <person name="Severitt S."/>
            <person name="Schroder I."/>
            <person name="Tallon L."/>
            <person name="Sadzewicz L."/>
            <person name="Zhao X."/>
            <person name="Boylan J."/>
            <person name="Ott S."/>
            <person name="Bowen H."/>
            <person name="Vavikolanu K."/>
            <person name="Mehta A."/>
            <person name="Aluvathingal J."/>
            <person name="Nadendla S."/>
            <person name="Lowell S."/>
            <person name="Myers T."/>
            <person name="Yan Y."/>
            <person name="Sichtig H."/>
        </authorList>
    </citation>
    <scope>NUCLEOTIDE SEQUENCE [LARGE SCALE GENOMIC DNA]</scope>
    <source>
        <strain evidence="2 4">FDAARGOS_1207</strain>
    </source>
</reference>
<evidence type="ECO:0000313" key="4">
    <source>
        <dbReference type="Proteomes" id="UP000627155"/>
    </source>
</evidence>
<dbReference type="SUPFAM" id="SSF52833">
    <property type="entry name" value="Thioredoxin-like"/>
    <property type="match status" value="1"/>
</dbReference>
<dbReference type="InterPro" id="IPR036249">
    <property type="entry name" value="Thioredoxin-like_sf"/>
</dbReference>
<organism evidence="1 3">
    <name type="scientific">Mammaliicoccus vitulinus</name>
    <dbReference type="NCBI Taxonomy" id="71237"/>
    <lineage>
        <taxon>Bacteria</taxon>
        <taxon>Bacillati</taxon>
        <taxon>Bacillota</taxon>
        <taxon>Bacilli</taxon>
        <taxon>Bacillales</taxon>
        <taxon>Staphylococcaceae</taxon>
        <taxon>Mammaliicoccus</taxon>
    </lineage>
</organism>
<reference evidence="1 3" key="1">
    <citation type="journal article" date="2016" name="Front. Microbiol.">
        <title>Comprehensive Phylogenetic Analysis of Bovine Non-aureus Staphylococci Species Based on Whole-Genome Sequencing.</title>
        <authorList>
            <person name="Naushad S."/>
            <person name="Barkema H.W."/>
            <person name="Luby C."/>
            <person name="Condas L.A."/>
            <person name="Nobrega D.B."/>
            <person name="Carson D.A."/>
            <person name="De Buck J."/>
        </authorList>
    </citation>
    <scope>NUCLEOTIDE SEQUENCE [LARGE SCALE GENOMIC DNA]</scope>
    <source>
        <strain evidence="1 3">SNUC 2204</strain>
    </source>
</reference>
<evidence type="ECO:0000313" key="3">
    <source>
        <dbReference type="Proteomes" id="UP000241209"/>
    </source>
</evidence>
<dbReference type="RefSeq" id="WP_103322543.1">
    <property type="nucleotide sequence ID" value="NZ_BMDF01000009.1"/>
</dbReference>
<dbReference type="Proteomes" id="UP000241209">
    <property type="component" value="Unassembled WGS sequence"/>
</dbReference>
<dbReference type="EMBL" id="PZFK01000004">
    <property type="protein sequence ID" value="PTI30667.1"/>
    <property type="molecule type" value="Genomic_DNA"/>
</dbReference>
<keyword evidence="4" id="KW-1185">Reference proteome</keyword>
<dbReference type="STRING" id="1167632.GCA_000286335_01259"/>
<evidence type="ECO:0000313" key="2">
    <source>
        <dbReference type="EMBL" id="QRO85470.1"/>
    </source>
</evidence>
<protein>
    <submittedName>
        <fullName evidence="2">Glutaredoxin family protein</fullName>
    </submittedName>
    <submittedName>
        <fullName evidence="1">Thioredoxin family protein</fullName>
    </submittedName>
</protein>
<evidence type="ECO:0000313" key="1">
    <source>
        <dbReference type="EMBL" id="PTI30667.1"/>
    </source>
</evidence>
<gene>
    <name evidence="1" type="ORF">BU072_02940</name>
    <name evidence="2" type="ORF">I6J37_01840</name>
</gene>
<name>A0A2T4PW44_9STAP</name>
<sequence length="86" mass="10079">MKDDFMTIKFYVGLNCGLCEDAKIQIDFFKESYNHDIKVDTINIEEDDTLHEKFMLRVPVVEYKGVVLQEGHIDFVTLIEAYDDLN</sequence>
<dbReference type="Proteomes" id="UP000627155">
    <property type="component" value="Chromosome"/>
</dbReference>